<name>A0AAE3HEN4_9FIRM</name>
<keyword evidence="1" id="KW-0501">Molybdenum cofactor biosynthesis</keyword>
<dbReference type="SUPFAM" id="SSF53218">
    <property type="entry name" value="Molybdenum cofactor biosynthesis proteins"/>
    <property type="match status" value="1"/>
</dbReference>
<dbReference type="RefSeq" id="WP_257529166.1">
    <property type="nucleotide sequence ID" value="NZ_JANKAS010000001.1"/>
</dbReference>
<keyword evidence="1" id="KW-0500">Molybdenum</keyword>
<comment type="function">
    <text evidence="1">Catalyzes the insertion of molybdate into adenylated molybdopterin with the concomitant release of AMP.</text>
</comment>
<proteinExistence type="inferred from homology"/>
<dbReference type="EMBL" id="JANKAS010000001">
    <property type="protein sequence ID" value="MCR1897748.1"/>
    <property type="molecule type" value="Genomic_DNA"/>
</dbReference>
<dbReference type="InterPro" id="IPR001453">
    <property type="entry name" value="MoaB/Mog_dom"/>
</dbReference>
<dbReference type="Gene3D" id="3.40.980.10">
    <property type="entry name" value="MoaB/Mog-like domain"/>
    <property type="match status" value="1"/>
</dbReference>
<evidence type="ECO:0000313" key="4">
    <source>
        <dbReference type="Proteomes" id="UP001205748"/>
    </source>
</evidence>
<keyword evidence="4" id="KW-1185">Reference proteome</keyword>
<keyword evidence="1" id="KW-0479">Metal-binding</keyword>
<keyword evidence="1" id="KW-0460">Magnesium</keyword>
<dbReference type="GO" id="GO:0061599">
    <property type="term" value="F:molybdopterin molybdotransferase activity"/>
    <property type="evidence" value="ECO:0007669"/>
    <property type="project" value="UniProtKB-UniRule"/>
</dbReference>
<evidence type="ECO:0000259" key="2">
    <source>
        <dbReference type="SMART" id="SM00852"/>
    </source>
</evidence>
<dbReference type="EC" id="2.10.1.1" evidence="1"/>
<dbReference type="PANTHER" id="PTHR10192">
    <property type="entry name" value="MOLYBDOPTERIN BIOSYNTHESIS PROTEIN"/>
    <property type="match status" value="1"/>
</dbReference>
<keyword evidence="1" id="KW-0808">Transferase</keyword>
<evidence type="ECO:0000313" key="3">
    <source>
        <dbReference type="EMBL" id="MCR1897748.1"/>
    </source>
</evidence>
<dbReference type="GO" id="GO:0006777">
    <property type="term" value="P:Mo-molybdopterin cofactor biosynthetic process"/>
    <property type="evidence" value="ECO:0007669"/>
    <property type="project" value="UniProtKB-UniRule"/>
</dbReference>
<dbReference type="PANTHER" id="PTHR10192:SF28">
    <property type="entry name" value="MOLYBDOPTERIN MOLYBDENUMTRANSFERASE"/>
    <property type="match status" value="1"/>
</dbReference>
<dbReference type="GO" id="GO:0005829">
    <property type="term" value="C:cytosol"/>
    <property type="evidence" value="ECO:0007669"/>
    <property type="project" value="TreeGrafter"/>
</dbReference>
<comment type="catalytic activity">
    <reaction evidence="1">
        <text>adenylyl-molybdopterin + molybdate = Mo-molybdopterin + AMP + H(+)</text>
        <dbReference type="Rhea" id="RHEA:35047"/>
        <dbReference type="ChEBI" id="CHEBI:15378"/>
        <dbReference type="ChEBI" id="CHEBI:36264"/>
        <dbReference type="ChEBI" id="CHEBI:62727"/>
        <dbReference type="ChEBI" id="CHEBI:71302"/>
        <dbReference type="ChEBI" id="CHEBI:456215"/>
    </reaction>
</comment>
<dbReference type="GO" id="GO:0046872">
    <property type="term" value="F:metal ion binding"/>
    <property type="evidence" value="ECO:0007669"/>
    <property type="project" value="UniProtKB-UniRule"/>
</dbReference>
<feature type="domain" description="MoaB/Mog" evidence="2">
    <location>
        <begin position="174"/>
        <end position="308"/>
    </location>
</feature>
<dbReference type="Pfam" id="PF00994">
    <property type="entry name" value="MoCF_biosynth"/>
    <property type="match status" value="1"/>
</dbReference>
<comment type="caution">
    <text evidence="3">The sequence shown here is derived from an EMBL/GenBank/DDBJ whole genome shotgun (WGS) entry which is preliminary data.</text>
</comment>
<gene>
    <name evidence="3" type="ORF">NSA47_01940</name>
</gene>
<protein>
    <recommendedName>
        <fullName evidence="1">Molybdopterin molybdenumtransferase</fullName>
        <ecNumber evidence="1">2.10.1.1</ecNumber>
    </recommendedName>
</protein>
<dbReference type="Proteomes" id="UP001205748">
    <property type="component" value="Unassembled WGS sequence"/>
</dbReference>
<comment type="similarity">
    <text evidence="1">Belongs to the MoeA family.</text>
</comment>
<comment type="pathway">
    <text evidence="1">Cofactor biosynthesis; molybdopterin biosynthesis.</text>
</comment>
<dbReference type="AlphaFoldDB" id="A0AAE3HEN4"/>
<reference evidence="3" key="1">
    <citation type="submission" date="2022-07" db="EMBL/GenBank/DDBJ databases">
        <title>Enhanced cultured diversity of the mouse gut microbiota enables custom-made synthetic communities.</title>
        <authorList>
            <person name="Afrizal A."/>
        </authorList>
    </citation>
    <scope>NUCLEOTIDE SEQUENCE</scope>
    <source>
        <strain evidence="3">DSM 28593</strain>
    </source>
</reference>
<accession>A0AAE3HEN4</accession>
<dbReference type="SMART" id="SM00852">
    <property type="entry name" value="MoCF_biosynth"/>
    <property type="match status" value="1"/>
</dbReference>
<evidence type="ECO:0000256" key="1">
    <source>
        <dbReference type="RuleBase" id="RU365090"/>
    </source>
</evidence>
<organism evidence="3 4">
    <name type="scientific">Irregularibacter muris</name>
    <dbReference type="NCBI Taxonomy" id="1796619"/>
    <lineage>
        <taxon>Bacteria</taxon>
        <taxon>Bacillati</taxon>
        <taxon>Bacillota</taxon>
        <taxon>Clostridia</taxon>
        <taxon>Eubacteriales</taxon>
        <taxon>Eubacteriaceae</taxon>
        <taxon>Irregularibacter</taxon>
    </lineage>
</organism>
<sequence>MKKVRVEEAIGMIIPHDMTRIVPGEFKGAAFKKGHVIREEDIPLLKSMGKEHIYTLEIPEGHLHEMEGAQRLAETIIGEHLILDDPREGKVNIRSDSKGILKINVDALMDINSIDQITVATKINNSAVDINTLVAGAKITPLTIDKKKLNQVENIVASKGNILNIWPFQNLKIGCIITGNEVYHGTIEDKFEEVFRRKVREYAGEIIDVVFVPDDSNKICEAVLQLKASGVDLIFTSGGMSVDPDDVTPEGVQRAGANLISYGSPVFPGAMFMLAYLGDIAILGIPAAAIFHDRTALDHTFPRILVGEKLTAGDIAALGHGGLL</sequence>
<comment type="cofactor">
    <cofactor evidence="1">
        <name>Mg(2+)</name>
        <dbReference type="ChEBI" id="CHEBI:18420"/>
    </cofactor>
</comment>
<dbReference type="InterPro" id="IPR036425">
    <property type="entry name" value="MoaB/Mog-like_dom_sf"/>
</dbReference>
<dbReference type="CDD" id="cd03522">
    <property type="entry name" value="MoeA_like"/>
    <property type="match status" value="1"/>
</dbReference>
<dbReference type="InterPro" id="IPR038987">
    <property type="entry name" value="MoeA-like"/>
</dbReference>